<dbReference type="Pfam" id="PF00496">
    <property type="entry name" value="SBP_bac_5"/>
    <property type="match status" value="1"/>
</dbReference>
<sequence length="570" mass="60079">MTTRSRSLLRAAALIVTATIGLSACSAPEPAPEPEKPVRTSLTVGVVGALTSFNAATAQGATPANRAVSSLLDERLGSLDGDLQVVPNNGMGRITRVEGDPLTVSYELFPDRTWSDGTAVSLDDLLFGWAVSSHFFDDATYDAQGQVVSGTRYFQTATAADPNARTERPTLNRAKDTLTLVYDEPFADWNRQWMLDRPVHVIAEKAGVTVQQLITAILTTPEGDPSAPVAPNPVLAAAAAAWNTGFDAPAGGVPDAASAVAAGPWKVSGVTADALTLERRDDYQGAHYPGLTGLTVRFFPDRATQLAAMTAGEIDIANVGDLDAEQLEALTDAGVQVTTGPTTQTLQLRFADGTPADLRQAVSLSLDRDALVKELLQEVRPEARPLQSFLSSPATGQLYTDLTSGNNAPGTSADPDAARSALEDRAAVLRVAYDSTDDLSSAVFTKLVTMGAKAGIAVRAATAEEEPDATLSWVGEDESLYRSARDRLAEGVDGPDAQRTFRKLTTDTDPVDVLAGAKEIDRALFSAYAGVPLFERTGAVAVGKGVQGVEYTSEPEGVPPSFWTWSVTTP</sequence>
<feature type="chain" id="PRO_5039055519" description="Solute-binding protein family 5 domain-containing protein" evidence="2">
    <location>
        <begin position="27"/>
        <end position="570"/>
    </location>
</feature>
<dbReference type="RefSeq" id="WP_153001307.1">
    <property type="nucleotide sequence ID" value="NZ_LDRR01000037.1"/>
</dbReference>
<dbReference type="PROSITE" id="PS51257">
    <property type="entry name" value="PROKAR_LIPOPROTEIN"/>
    <property type="match status" value="1"/>
</dbReference>
<dbReference type="Gene3D" id="3.10.105.10">
    <property type="entry name" value="Dipeptide-binding Protein, Domain 3"/>
    <property type="match status" value="1"/>
</dbReference>
<gene>
    <name evidence="4" type="ORF">RSA3_04665</name>
</gene>
<feature type="domain" description="Solute-binding protein family 5" evidence="3">
    <location>
        <begin position="97"/>
        <end position="463"/>
    </location>
</feature>
<dbReference type="GO" id="GO:1904680">
    <property type="term" value="F:peptide transmembrane transporter activity"/>
    <property type="evidence" value="ECO:0007669"/>
    <property type="project" value="TreeGrafter"/>
</dbReference>
<dbReference type="InterPro" id="IPR000914">
    <property type="entry name" value="SBP_5_dom"/>
</dbReference>
<dbReference type="GO" id="GO:0015833">
    <property type="term" value="P:peptide transport"/>
    <property type="evidence" value="ECO:0007669"/>
    <property type="project" value="TreeGrafter"/>
</dbReference>
<evidence type="ECO:0000256" key="1">
    <source>
        <dbReference type="SAM" id="MobiDB-lite"/>
    </source>
</evidence>
<dbReference type="Gene3D" id="3.40.190.10">
    <property type="entry name" value="Periplasmic binding protein-like II"/>
    <property type="match status" value="1"/>
</dbReference>
<feature type="signal peptide" evidence="2">
    <location>
        <begin position="1"/>
        <end position="26"/>
    </location>
</feature>
<feature type="region of interest" description="Disordered" evidence="1">
    <location>
        <begin position="400"/>
        <end position="419"/>
    </location>
</feature>
<name>A0A147FA10_MICTE</name>
<dbReference type="InterPro" id="IPR039424">
    <property type="entry name" value="SBP_5"/>
</dbReference>
<protein>
    <recommendedName>
        <fullName evidence="3">Solute-binding protein family 5 domain-containing protein</fullName>
    </recommendedName>
</protein>
<dbReference type="SUPFAM" id="SSF53850">
    <property type="entry name" value="Periplasmic binding protein-like II"/>
    <property type="match status" value="1"/>
</dbReference>
<evidence type="ECO:0000313" key="4">
    <source>
        <dbReference type="EMBL" id="KTS13408.1"/>
    </source>
</evidence>
<dbReference type="OrthoDB" id="7888869at2"/>
<feature type="compositionally biased region" description="Polar residues" evidence="1">
    <location>
        <begin position="400"/>
        <end position="410"/>
    </location>
</feature>
<reference evidence="4 5" key="1">
    <citation type="journal article" date="2016" name="Front. Microbiol.">
        <title>Genomic Resource of Rice Seed Associated Bacteria.</title>
        <authorList>
            <person name="Midha S."/>
            <person name="Bansal K."/>
            <person name="Sharma S."/>
            <person name="Kumar N."/>
            <person name="Patil P.P."/>
            <person name="Chaudhry V."/>
            <person name="Patil P.B."/>
        </authorList>
    </citation>
    <scope>NUCLEOTIDE SEQUENCE [LARGE SCALE GENOMIC DNA]</scope>
    <source>
        <strain evidence="4 5">RSA3</strain>
    </source>
</reference>
<dbReference type="AlphaFoldDB" id="A0A147FA10"/>
<dbReference type="Proteomes" id="UP000072189">
    <property type="component" value="Unassembled WGS sequence"/>
</dbReference>
<dbReference type="PANTHER" id="PTHR30290">
    <property type="entry name" value="PERIPLASMIC BINDING COMPONENT OF ABC TRANSPORTER"/>
    <property type="match status" value="1"/>
</dbReference>
<dbReference type="EMBL" id="LDRV01000026">
    <property type="protein sequence ID" value="KTS13408.1"/>
    <property type="molecule type" value="Genomic_DNA"/>
</dbReference>
<dbReference type="PATRIC" id="fig|2033.4.peg.2157"/>
<comment type="caution">
    <text evidence="4">The sequence shown here is derived from an EMBL/GenBank/DDBJ whole genome shotgun (WGS) entry which is preliminary data.</text>
</comment>
<organism evidence="4 5">
    <name type="scientific">Microbacterium testaceum</name>
    <name type="common">Aureobacterium testaceum</name>
    <name type="synonym">Brevibacterium testaceum</name>
    <dbReference type="NCBI Taxonomy" id="2033"/>
    <lineage>
        <taxon>Bacteria</taxon>
        <taxon>Bacillati</taxon>
        <taxon>Actinomycetota</taxon>
        <taxon>Actinomycetes</taxon>
        <taxon>Micrococcales</taxon>
        <taxon>Microbacteriaceae</taxon>
        <taxon>Microbacterium</taxon>
    </lineage>
</organism>
<dbReference type="PANTHER" id="PTHR30290:SF65">
    <property type="entry name" value="MONOACYL PHOSPHATIDYLINOSITOL TETRAMANNOSIDE-BINDING PROTEIN LPQW-RELATED"/>
    <property type="match status" value="1"/>
</dbReference>
<keyword evidence="2" id="KW-0732">Signal</keyword>
<evidence type="ECO:0000313" key="5">
    <source>
        <dbReference type="Proteomes" id="UP000072189"/>
    </source>
</evidence>
<evidence type="ECO:0000259" key="3">
    <source>
        <dbReference type="Pfam" id="PF00496"/>
    </source>
</evidence>
<proteinExistence type="predicted"/>
<accession>A0A147FA10</accession>
<evidence type="ECO:0000256" key="2">
    <source>
        <dbReference type="SAM" id="SignalP"/>
    </source>
</evidence>